<evidence type="ECO:0000256" key="1">
    <source>
        <dbReference type="SAM" id="SignalP"/>
    </source>
</evidence>
<name>A0ABS3YFY3_9BACT</name>
<keyword evidence="1" id="KW-0732">Signal</keyword>
<reference evidence="3" key="1">
    <citation type="submission" date="2021-03" db="EMBL/GenBank/DDBJ databases">
        <title>Assistant Professor.</title>
        <authorList>
            <person name="Huq M.A."/>
        </authorList>
    </citation>
    <scope>NUCLEOTIDE SEQUENCE [LARGE SCALE GENOMIC DNA]</scope>
    <source>
        <strain evidence="3">MAH-28</strain>
    </source>
</reference>
<dbReference type="Proteomes" id="UP000679126">
    <property type="component" value="Unassembled WGS sequence"/>
</dbReference>
<feature type="chain" id="PRO_5045048976" evidence="1">
    <location>
        <begin position="21"/>
        <end position="299"/>
    </location>
</feature>
<keyword evidence="3" id="KW-1185">Reference proteome</keyword>
<dbReference type="RefSeq" id="WP_209146598.1">
    <property type="nucleotide sequence ID" value="NZ_JAGHKP010000003.1"/>
</dbReference>
<evidence type="ECO:0000313" key="3">
    <source>
        <dbReference type="Proteomes" id="UP000679126"/>
    </source>
</evidence>
<evidence type="ECO:0000313" key="2">
    <source>
        <dbReference type="EMBL" id="MBO9153596.1"/>
    </source>
</evidence>
<proteinExistence type="predicted"/>
<gene>
    <name evidence="2" type="ORF">J7I43_15310</name>
</gene>
<accession>A0ABS3YFY3</accession>
<sequence length="299" mass="35289">MKNILLFTLLIIFSIPASFAQLAKMQFEDAEAAYSEGKFAETVKLLDEAEQSNKGVNPAITHLRILARTELIKQNPDKDFDIIDKARKEAELFLKQYDGNEELEDKYREVYQASKLLKDLPLTRAQFDENIRGKKEASEKIRMEKMRKFFSYGFIKDFEKGYTLESFRKKSKAKDKYFDLLDNGDKQYRADNVHVDPHYIIFRKDIAIGYRTWDSFFDNQAHEKGKRLLTEKIEAFKDLFGFDPEIEENKYSVSTSSGTTYTWKLQHKTIIVQSEFYISRGYYSTIIYYIDYDESFIQM</sequence>
<comment type="caution">
    <text evidence="2">The sequence shown here is derived from an EMBL/GenBank/DDBJ whole genome shotgun (WGS) entry which is preliminary data.</text>
</comment>
<organism evidence="2 3">
    <name type="scientific">Chitinophaga chungangae</name>
    <dbReference type="NCBI Taxonomy" id="2821488"/>
    <lineage>
        <taxon>Bacteria</taxon>
        <taxon>Pseudomonadati</taxon>
        <taxon>Bacteroidota</taxon>
        <taxon>Chitinophagia</taxon>
        <taxon>Chitinophagales</taxon>
        <taxon>Chitinophagaceae</taxon>
        <taxon>Chitinophaga</taxon>
    </lineage>
</organism>
<dbReference type="EMBL" id="JAGHKP010000003">
    <property type="protein sequence ID" value="MBO9153596.1"/>
    <property type="molecule type" value="Genomic_DNA"/>
</dbReference>
<feature type="signal peptide" evidence="1">
    <location>
        <begin position="1"/>
        <end position="20"/>
    </location>
</feature>
<protein>
    <submittedName>
        <fullName evidence="2">Uncharacterized protein</fullName>
    </submittedName>
</protein>